<dbReference type="Proteomes" id="UP001258017">
    <property type="component" value="Unassembled WGS sequence"/>
</dbReference>
<evidence type="ECO:0000313" key="1">
    <source>
        <dbReference type="EMBL" id="KAK2575312.1"/>
    </source>
</evidence>
<proteinExistence type="predicted"/>
<comment type="caution">
    <text evidence="1">The sequence shown here is derived from an EMBL/GenBank/DDBJ whole genome shotgun (WGS) entry which is preliminary data.</text>
</comment>
<accession>A0AAD9VIW2</accession>
<dbReference type="AlphaFoldDB" id="A0AAD9VIW2"/>
<reference evidence="1" key="1">
    <citation type="submission" date="2021-08" db="EMBL/GenBank/DDBJ databases">
        <authorList>
            <person name="Misof B."/>
            <person name="Oliver O."/>
            <person name="Podsiadlowski L."/>
            <person name="Donath A."/>
            <person name="Peters R."/>
            <person name="Mayer C."/>
            <person name="Rust J."/>
            <person name="Gunkel S."/>
            <person name="Lesny P."/>
            <person name="Martin S."/>
            <person name="Oeyen J.P."/>
            <person name="Petersen M."/>
            <person name="Panagiotis P."/>
            <person name="Wilbrandt J."/>
            <person name="Tanja T."/>
        </authorList>
    </citation>
    <scope>NUCLEOTIDE SEQUENCE</scope>
    <source>
        <strain evidence="1">GBR_01_08_01A</strain>
        <tissue evidence="1">Thorax + abdomen</tissue>
    </source>
</reference>
<sequence length="423" mass="47083">MLFPRTANKRLKSLQHKILNAKTNTFQNALKQSRSNRNVKNDGHNKQIKECQLKELNCPAFNSPEDLPATASNEIKYPQIQYDSIRTVSSTEALKIGYMDSVHSELDIKDEGPILDSVSNQYRNDCNVNGINYLVQQNPTLIGISQQNTFIQQNSIISSIMPSFQQSYYMQEVQDYVVYDQHSNFIQLQQPMIQQVPCIVTSQQFLNHSTYSSCVINATKSPSHLLNNQSPSDQTENVNVIAPAQPSDSTNKISQKKALASQLDSSTIKPNFTQERTLNSKSQQTKNLNQNTHNSKEKITSLIVLSDSDDEIEIIAEKVDTNINTEKTTNSQKDEMSVVVPDNVANTSKIVIPQEIMQRISQNGVSITPIKAAPIQSTGTQLVVVINETGNYYALALPNGSKLILTPEQVAQIRASNGGKLVL</sequence>
<protein>
    <submittedName>
        <fullName evidence="1">Uncharacterized protein</fullName>
    </submittedName>
</protein>
<dbReference type="EMBL" id="JAIFRP010004454">
    <property type="protein sequence ID" value="KAK2575312.1"/>
    <property type="molecule type" value="Genomic_DNA"/>
</dbReference>
<keyword evidence="2" id="KW-1185">Reference proteome</keyword>
<organism evidence="1 2">
    <name type="scientific">Odynerus spinipes</name>
    <dbReference type="NCBI Taxonomy" id="1348599"/>
    <lineage>
        <taxon>Eukaryota</taxon>
        <taxon>Metazoa</taxon>
        <taxon>Ecdysozoa</taxon>
        <taxon>Arthropoda</taxon>
        <taxon>Hexapoda</taxon>
        <taxon>Insecta</taxon>
        <taxon>Pterygota</taxon>
        <taxon>Neoptera</taxon>
        <taxon>Endopterygota</taxon>
        <taxon>Hymenoptera</taxon>
        <taxon>Apocrita</taxon>
        <taxon>Aculeata</taxon>
        <taxon>Vespoidea</taxon>
        <taxon>Vespidae</taxon>
        <taxon>Eumeninae</taxon>
        <taxon>Odynerus</taxon>
    </lineage>
</organism>
<gene>
    <name evidence="1" type="ORF">KPH14_008160</name>
</gene>
<evidence type="ECO:0000313" key="2">
    <source>
        <dbReference type="Proteomes" id="UP001258017"/>
    </source>
</evidence>
<name>A0AAD9VIW2_9HYME</name>
<reference evidence="1" key="2">
    <citation type="journal article" date="2023" name="Commun. Biol.">
        <title>Intrasexual cuticular hydrocarbon dimorphism in a wasp sheds light on hydrocarbon biosynthesis genes in Hymenoptera.</title>
        <authorList>
            <person name="Moris V.C."/>
            <person name="Podsiadlowski L."/>
            <person name="Martin S."/>
            <person name="Oeyen J.P."/>
            <person name="Donath A."/>
            <person name="Petersen M."/>
            <person name="Wilbrandt J."/>
            <person name="Misof B."/>
            <person name="Liedtke D."/>
            <person name="Thamm M."/>
            <person name="Scheiner R."/>
            <person name="Schmitt T."/>
            <person name="Niehuis O."/>
        </authorList>
    </citation>
    <scope>NUCLEOTIDE SEQUENCE</scope>
    <source>
        <strain evidence="1">GBR_01_08_01A</strain>
    </source>
</reference>